<dbReference type="AlphaFoldDB" id="A0A1I3C2U3"/>
<protein>
    <submittedName>
        <fullName evidence="1">Uncharacterized protein</fullName>
    </submittedName>
</protein>
<accession>A0A1I3C2U3</accession>
<reference evidence="1 2" key="1">
    <citation type="submission" date="2016-10" db="EMBL/GenBank/DDBJ databases">
        <authorList>
            <person name="de Groot N.N."/>
        </authorList>
    </citation>
    <scope>NUCLEOTIDE SEQUENCE [LARGE SCALE GENOMIC DNA]</scope>
    <source>
        <strain evidence="1 2">DSM 27630</strain>
    </source>
</reference>
<sequence>MVSIFAENGYFNFTPELFERVIVGWELIEVKEEVE</sequence>
<proteinExistence type="predicted"/>
<evidence type="ECO:0000313" key="2">
    <source>
        <dbReference type="Proteomes" id="UP000198668"/>
    </source>
</evidence>
<name>A0A1I3C2U3_9LACT</name>
<keyword evidence="2" id="KW-1185">Reference proteome</keyword>
<organism evidence="1 2">
    <name type="scientific">Pisciglobus halotolerans</name>
    <dbReference type="NCBI Taxonomy" id="745365"/>
    <lineage>
        <taxon>Bacteria</taxon>
        <taxon>Bacillati</taxon>
        <taxon>Bacillota</taxon>
        <taxon>Bacilli</taxon>
        <taxon>Lactobacillales</taxon>
        <taxon>Carnobacteriaceae</taxon>
    </lineage>
</organism>
<dbReference type="EMBL" id="FOQE01000012">
    <property type="protein sequence ID" value="SFH68832.1"/>
    <property type="molecule type" value="Genomic_DNA"/>
</dbReference>
<dbReference type="Proteomes" id="UP000198668">
    <property type="component" value="Unassembled WGS sequence"/>
</dbReference>
<evidence type="ECO:0000313" key="1">
    <source>
        <dbReference type="EMBL" id="SFH68832.1"/>
    </source>
</evidence>
<gene>
    <name evidence="1" type="ORF">SAMN04489868_11257</name>
</gene>